<comment type="similarity">
    <text evidence="2">Belongs to the derlin family.</text>
</comment>
<proteinExistence type="inferred from homology"/>
<dbReference type="OrthoDB" id="1716531at2759"/>
<dbReference type="GO" id="GO:0006950">
    <property type="term" value="P:response to stress"/>
    <property type="evidence" value="ECO:0007669"/>
    <property type="project" value="UniProtKB-ARBA"/>
</dbReference>
<organism evidence="8 9">
    <name type="scientific">Solanum tuberosum</name>
    <name type="common">Potato</name>
    <dbReference type="NCBI Taxonomy" id="4113"/>
    <lineage>
        <taxon>Eukaryota</taxon>
        <taxon>Viridiplantae</taxon>
        <taxon>Streptophyta</taxon>
        <taxon>Embryophyta</taxon>
        <taxon>Tracheophyta</taxon>
        <taxon>Spermatophyta</taxon>
        <taxon>Magnoliopsida</taxon>
        <taxon>eudicotyledons</taxon>
        <taxon>Gunneridae</taxon>
        <taxon>Pentapetalae</taxon>
        <taxon>asterids</taxon>
        <taxon>lamiids</taxon>
        <taxon>Solanales</taxon>
        <taxon>Solanaceae</taxon>
        <taxon>Solanoideae</taxon>
        <taxon>Solaneae</taxon>
        <taxon>Solanum</taxon>
    </lineage>
</organism>
<feature type="transmembrane region" description="Helical" evidence="7">
    <location>
        <begin position="33"/>
        <end position="54"/>
    </location>
</feature>
<dbReference type="Proteomes" id="UP000011115">
    <property type="component" value="Unassembled WGS sequence"/>
</dbReference>
<protein>
    <submittedName>
        <fullName evidence="8">Derlin-2</fullName>
    </submittedName>
</protein>
<dbReference type="PANTHER" id="PTHR11009">
    <property type="entry name" value="DER1-LIKE PROTEIN, DERLIN"/>
    <property type="match status" value="1"/>
</dbReference>
<evidence type="ECO:0000313" key="8">
    <source>
        <dbReference type="EnsemblPlants" id="PGSC0003DMT400042450"/>
    </source>
</evidence>
<name>M1BD25_SOLTU</name>
<keyword evidence="5 7" id="KW-1133">Transmembrane helix</keyword>
<evidence type="ECO:0000256" key="6">
    <source>
        <dbReference type="ARBA" id="ARBA00023136"/>
    </source>
</evidence>
<comment type="subcellular location">
    <subcellularLocation>
        <location evidence="1">Endoplasmic reticulum membrane</location>
        <topology evidence="1">Multi-pass membrane protein</topology>
    </subcellularLocation>
</comment>
<evidence type="ECO:0000256" key="7">
    <source>
        <dbReference type="SAM" id="Phobius"/>
    </source>
</evidence>
<reference evidence="8" key="2">
    <citation type="submission" date="2015-06" db="UniProtKB">
        <authorList>
            <consortium name="EnsemblPlants"/>
        </authorList>
    </citation>
    <scope>IDENTIFICATION</scope>
    <source>
        <strain evidence="8">DM1-3 516 R44</strain>
    </source>
</reference>
<evidence type="ECO:0000313" key="9">
    <source>
        <dbReference type="Proteomes" id="UP000011115"/>
    </source>
</evidence>
<evidence type="ECO:0000256" key="3">
    <source>
        <dbReference type="ARBA" id="ARBA00022692"/>
    </source>
</evidence>
<evidence type="ECO:0000256" key="1">
    <source>
        <dbReference type="ARBA" id="ARBA00004477"/>
    </source>
</evidence>
<reference evidence="9" key="1">
    <citation type="journal article" date="2011" name="Nature">
        <title>Genome sequence and analysis of the tuber crop potato.</title>
        <authorList>
            <consortium name="The Potato Genome Sequencing Consortium"/>
        </authorList>
    </citation>
    <scope>NUCLEOTIDE SEQUENCE [LARGE SCALE GENOMIC DNA]</scope>
    <source>
        <strain evidence="9">cv. DM1-3 516 R44</strain>
    </source>
</reference>
<keyword evidence="9" id="KW-1185">Reference proteome</keyword>
<keyword evidence="3 7" id="KW-0812">Transmembrane</keyword>
<gene>
    <name evidence="8" type="primary">LOC102591449</name>
</gene>
<keyword evidence="4" id="KW-0256">Endoplasmic reticulum</keyword>
<evidence type="ECO:0000256" key="2">
    <source>
        <dbReference type="ARBA" id="ARBA00008917"/>
    </source>
</evidence>
<dbReference type="Pfam" id="PF04511">
    <property type="entry name" value="DER1"/>
    <property type="match status" value="1"/>
</dbReference>
<dbReference type="ExpressionAtlas" id="M1BD25">
    <property type="expression patterns" value="baseline"/>
</dbReference>
<evidence type="ECO:0000256" key="5">
    <source>
        <dbReference type="ARBA" id="ARBA00022989"/>
    </source>
</evidence>
<evidence type="ECO:0000256" key="4">
    <source>
        <dbReference type="ARBA" id="ARBA00022824"/>
    </source>
</evidence>
<sequence>MFSDLDFLFHMFFLARYCKLLEENSFRGRTADFFYMLLFGATVLTGIVLVGGMIPYVSESFAKIIFLSNSLTFMMVSSSAV</sequence>
<keyword evidence="6 7" id="KW-0472">Membrane</keyword>
<dbReference type="InterPro" id="IPR007599">
    <property type="entry name" value="DER1"/>
</dbReference>
<dbReference type="Gramene" id="PGSC0003DMT400042450">
    <property type="protein sequence ID" value="PGSC0003DMT400042450"/>
    <property type="gene ID" value="PGSC0003DMG400016461"/>
</dbReference>
<accession>M1BD25</accession>
<dbReference type="GO" id="GO:0005789">
    <property type="term" value="C:endoplasmic reticulum membrane"/>
    <property type="evidence" value="ECO:0007669"/>
    <property type="project" value="UniProtKB-SubCell"/>
</dbReference>
<dbReference type="AlphaFoldDB" id="M1BD25"/>
<dbReference type="HOGENOM" id="CLU_2578541_0_0_1"/>
<dbReference type="EnsemblPlants" id="PGSC0003DMT400042450">
    <property type="protein sequence ID" value="PGSC0003DMT400042450"/>
    <property type="gene ID" value="PGSC0003DMG400016461"/>
</dbReference>